<protein>
    <submittedName>
        <fullName evidence="3">IS66 family transposase</fullName>
    </submittedName>
</protein>
<feature type="domain" description="Transposase IS66 central" evidence="2">
    <location>
        <begin position="169"/>
        <end position="444"/>
    </location>
</feature>
<organism evidence="3 4">
    <name type="scientific">Ferrovum myxofaciens</name>
    <dbReference type="NCBI Taxonomy" id="416213"/>
    <lineage>
        <taxon>Bacteria</taxon>
        <taxon>Pseudomonadati</taxon>
        <taxon>Pseudomonadota</taxon>
        <taxon>Betaproteobacteria</taxon>
        <taxon>Ferrovales</taxon>
        <taxon>Ferrovaceae</taxon>
        <taxon>Ferrovum</taxon>
    </lineage>
</organism>
<evidence type="ECO:0000313" key="3">
    <source>
        <dbReference type="EMBL" id="QWY76246.1"/>
    </source>
</evidence>
<gene>
    <name evidence="3" type="ORF">JZL65_06890</name>
</gene>
<name>A0A9E6MU72_9PROT</name>
<feature type="compositionally biased region" description="Polar residues" evidence="1">
    <location>
        <begin position="59"/>
        <end position="79"/>
    </location>
</feature>
<dbReference type="PANTHER" id="PTHR33678:SF2">
    <property type="match status" value="1"/>
</dbReference>
<dbReference type="RefSeq" id="WP_273143436.1">
    <property type="nucleotide sequence ID" value="NZ_CP053675.1"/>
</dbReference>
<feature type="region of interest" description="Disordered" evidence="1">
    <location>
        <begin position="59"/>
        <end position="93"/>
    </location>
</feature>
<proteinExistence type="predicted"/>
<accession>A0A9E6MU72</accession>
<dbReference type="EMBL" id="CP071137">
    <property type="protein sequence ID" value="QWY76246.1"/>
    <property type="molecule type" value="Genomic_DNA"/>
</dbReference>
<dbReference type="NCBIfam" id="NF033517">
    <property type="entry name" value="transpos_IS66"/>
    <property type="match status" value="1"/>
</dbReference>
<dbReference type="PANTHER" id="PTHR33678">
    <property type="entry name" value="BLL1576 PROTEIN"/>
    <property type="match status" value="1"/>
</dbReference>
<evidence type="ECO:0000256" key="1">
    <source>
        <dbReference type="SAM" id="MobiDB-lite"/>
    </source>
</evidence>
<evidence type="ECO:0000259" key="2">
    <source>
        <dbReference type="Pfam" id="PF03050"/>
    </source>
</evidence>
<dbReference type="AlphaFoldDB" id="A0A9E6MU72"/>
<dbReference type="InterPro" id="IPR052344">
    <property type="entry name" value="Transposase-related"/>
</dbReference>
<dbReference type="InterPro" id="IPR004291">
    <property type="entry name" value="Transposase_IS66_central"/>
</dbReference>
<evidence type="ECO:0000313" key="4">
    <source>
        <dbReference type="Proteomes" id="UP000683551"/>
    </source>
</evidence>
<dbReference type="Pfam" id="PF03050">
    <property type="entry name" value="DDE_Tnp_IS66"/>
    <property type="match status" value="1"/>
</dbReference>
<dbReference type="Proteomes" id="UP000683551">
    <property type="component" value="Chromosome"/>
</dbReference>
<reference evidence="3" key="1">
    <citation type="submission" date="2021-02" db="EMBL/GenBank/DDBJ databases">
        <title>Comparative genomics of Ferrovum myxofaciens strains, predominant extremophile bacteria forming large biofilm stalactites in acid mine ecosystems.</title>
        <authorList>
            <person name="Burkartova K."/>
            <person name="Ridl J."/>
            <person name="Pajer P."/>
            <person name="Falteisek L."/>
        </authorList>
    </citation>
    <scope>NUCLEOTIDE SEQUENCE</scope>
    <source>
        <strain evidence="3">MI1III</strain>
    </source>
</reference>
<sequence>MASLDKTSVRSQVEKVRKDFEQLRSDGKVSPEVQAIMSSMLMIVELILAIFLERTTKKNSANSSIPPSQTDKDNSSLTDPGSKGKGKKADGETVKNRRTIETLTIVPVDYCDKCGADLRQVGCTHERRTKIDIIFEKVVEHVEVEIKQCPSCERVIKGKFPVDMPGPLQYGLGVQAFIINLLACQMVALKRAQALVYSIIDVVIAEATMLQFILRLHAALENWEVRATEKLLLEAVMHVDETSLRVDKTNYWIHVHSAGGITLKKLHRKRGIKAMEENDIIPRYMGKLIHDCWASYFSYSNCGHGLCGSHLLRELTFVVETNRYRWARRMKRLLQATYKRVSDCEKKCLDDREYARLLKCYRKILELGTLEMPAIPDKPAGKRGRIAKSDAHNLLERLQKHEASVLLFARDPLVPFTNNRGERDLRMSKVKQKVSGCFRSEIYAHAYCRITSYLQTMAYKGVNPMIAIQMALAGELGGE</sequence>